<dbReference type="SUPFAM" id="SSF69118">
    <property type="entry name" value="AhpD-like"/>
    <property type="match status" value="1"/>
</dbReference>
<dbReference type="InterPro" id="IPR029032">
    <property type="entry name" value="AhpD-like"/>
</dbReference>
<dbReference type="EMBL" id="RDBF01000001">
    <property type="protein sequence ID" value="RLV57405.1"/>
    <property type="molecule type" value="Genomic_DNA"/>
</dbReference>
<reference evidence="2 3" key="1">
    <citation type="submission" date="2018-10" db="EMBL/GenBank/DDBJ databases">
        <title>Aeromicrobium sp. 9W16Y-2 whole genome shotgun sequence.</title>
        <authorList>
            <person name="Li F."/>
        </authorList>
    </citation>
    <scope>NUCLEOTIDE SEQUENCE [LARGE SCALE GENOMIC DNA]</scope>
    <source>
        <strain evidence="2 3">9W16Y-2</strain>
    </source>
</reference>
<organism evidence="2 3">
    <name type="scientific">Aeromicrobium phragmitis</name>
    <dbReference type="NCBI Taxonomy" id="2478914"/>
    <lineage>
        <taxon>Bacteria</taxon>
        <taxon>Bacillati</taxon>
        <taxon>Actinomycetota</taxon>
        <taxon>Actinomycetes</taxon>
        <taxon>Propionibacteriales</taxon>
        <taxon>Nocardioidaceae</taxon>
        <taxon>Aeromicrobium</taxon>
    </lineage>
</organism>
<dbReference type="InterPro" id="IPR003779">
    <property type="entry name" value="CMD-like"/>
</dbReference>
<name>A0A3L8PPR8_9ACTN</name>
<keyword evidence="3" id="KW-1185">Reference proteome</keyword>
<sequence>MMPVRLRKLVPSELDEEQRQVYEAIAGGDRSRGPQLFPLAESDGSLNGPYGVMLHAPRVGGPLQELGAALRFRTDLTDRVREIVILLVADRMGSEFQWWAHERIALAAGLGREEIDAIRTGEFAGADDAESTAYALAVDLLRGETIGDDEYARAATVLGEQQLVELSVLVGYYRMLAQTMALFDVGVPED</sequence>
<dbReference type="AlphaFoldDB" id="A0A3L8PPR8"/>
<gene>
    <name evidence="2" type="ORF">D9V41_01850</name>
</gene>
<dbReference type="Gene3D" id="1.20.1290.10">
    <property type="entry name" value="AhpD-like"/>
    <property type="match status" value="1"/>
</dbReference>
<feature type="domain" description="Carboxymuconolactone decarboxylase-like" evidence="1">
    <location>
        <begin position="63"/>
        <end position="138"/>
    </location>
</feature>
<dbReference type="OrthoDB" id="949132at2"/>
<comment type="caution">
    <text evidence="2">The sequence shown here is derived from an EMBL/GenBank/DDBJ whole genome shotgun (WGS) entry which is preliminary data.</text>
</comment>
<dbReference type="PANTHER" id="PTHR34846:SF11">
    <property type="entry name" value="4-CARBOXYMUCONOLACTONE DECARBOXYLASE FAMILY PROTEIN (AFU_ORTHOLOGUE AFUA_6G11590)"/>
    <property type="match status" value="1"/>
</dbReference>
<evidence type="ECO:0000313" key="2">
    <source>
        <dbReference type="EMBL" id="RLV57405.1"/>
    </source>
</evidence>
<proteinExistence type="predicted"/>
<dbReference type="PANTHER" id="PTHR34846">
    <property type="entry name" value="4-CARBOXYMUCONOLACTONE DECARBOXYLASE FAMILY PROTEIN (AFU_ORTHOLOGUE AFUA_6G11590)"/>
    <property type="match status" value="1"/>
</dbReference>
<dbReference type="GO" id="GO:0051920">
    <property type="term" value="F:peroxiredoxin activity"/>
    <property type="evidence" value="ECO:0007669"/>
    <property type="project" value="InterPro"/>
</dbReference>
<accession>A0A3L8PPR8</accession>
<evidence type="ECO:0000313" key="3">
    <source>
        <dbReference type="Proteomes" id="UP000282515"/>
    </source>
</evidence>
<evidence type="ECO:0000259" key="1">
    <source>
        <dbReference type="Pfam" id="PF02627"/>
    </source>
</evidence>
<dbReference type="Proteomes" id="UP000282515">
    <property type="component" value="Unassembled WGS sequence"/>
</dbReference>
<dbReference type="Pfam" id="PF02627">
    <property type="entry name" value="CMD"/>
    <property type="match status" value="1"/>
</dbReference>
<protein>
    <submittedName>
        <fullName evidence="2">Carboxymuconolactone decarboxylase family protein</fullName>
    </submittedName>
</protein>